<reference evidence="3 4" key="1">
    <citation type="submission" date="2019-10" db="EMBL/GenBank/DDBJ databases">
        <authorList>
            <person name="Palmer J.M."/>
        </authorList>
    </citation>
    <scope>NUCLEOTIDE SEQUENCE [LARGE SCALE GENOMIC DNA]</scope>
    <source>
        <strain evidence="3 4">TWF696</strain>
    </source>
</reference>
<feature type="region of interest" description="Disordered" evidence="1">
    <location>
        <begin position="1480"/>
        <end position="1511"/>
    </location>
</feature>
<dbReference type="EMBL" id="JAVHNQ010000001">
    <property type="protein sequence ID" value="KAK6359882.1"/>
    <property type="molecule type" value="Genomic_DNA"/>
</dbReference>
<sequence>MASNQSPQLLLSIAIAILAVFVSYFAFEFWRRSHLPRESGSVKSPAEPNNHEETEPAPVKQVWPPKCDGDNPRFDGTEIDVFAIHGLNTRSEWTWTYHTKNPCSKVNWLSDRSMLPKALPRARIFTCDWQSHYLQEKRKIRLEIDELAYRLLCDLDAKRRSKQAPKERPILFIASCFGGLVLAKALTLAGDNHKGKDLGYLLDATANIVFLGTPFSGTVFRNYHTAVLSQLWVQGVITNKAIAIPLLDLVGVSSNELLNITADFTATWTRPRRSRAPRDPPYCFYETELFDPTSRFFPMVKAMYMLSDTLKEELVSPASARLHIAVSVPLSRPHVMLNKFPGEKDGDYACLMRQRRSPALLKKLEEKVRDWGPKLFNRDISLEATLKDLLRLSGPCQLFVDGLDQSRSQKELGNILRFIVSTLESAEIDARWLISSQPRAFIDQELCCFPKRNLIKFTRGLISGSIELYIETKVSQIIKKKWHHNGIVNKPLGRRISDSLKRKAAGTFLWVSLVCKVLEDDTDMPSGNEDGILQLIDELPEELEEFYRARFKAIMSRLKPAAREKCIALLATIILARRPLHLSELRFAAFNRDAYPPSINDIEHYLRRWEILVVEGNVVEFCHDTARVYLRDEQKIAIFTSGEEKYHSFIASNIFDHLQDLRKDMCNLGDFAATHSGTQGLEQGLLADKMYACENWTYHLMGSGESSGAGGSDGATEKAIHFMKEKFLHWVEAMSLRNILYRGTFMLHKLETFLRIESGRNAPGTSVTLLILVTDGCRFVDYFLNGLSGFPLQTYVSGLLFSPEQSPIRRESLRYLPLELKGLRLSAPRELWSWHSRTLKLGIKHLPRDEAPGWIPKVSTPTEDMSLLYSPDGRFLAVSYFGTTEIFDTTSAERVKTIYSGIVAFVATGPGIVLVSGAENNHRSCEIEVWDTTTWKSRENKLPPPPAREYLPMHETFKLKANGYENSIVIACREVTQESFSLTNNSDSRPIMNIEEIYMTKVADRDAVIYSQRKGREYSVYLVLGDEAPSELTPNPVKIYLIDPLAKSLVALKRDGSLELRKISPESEGPCLISSLPANTLLAALSPNGLELAMKPTRGQNQVRLYNLDWVNPEAPDLNPLQVKLSPNGRFLACISRGKRLQPERPTIRLCPVDETLDPKIELIKQKSLINVTIDFYDTRHQEGGPIISVVIQILSSLLDHLHMHLAFSRAGKVALIYDRSIFILSLTHIQEPITSIKDPDLTVPTSTKKICEWWIIKFSEDGSKLAVAGLRKDFNGCFVANLGSEHTIINNSVQLKLVPESPKFSYLSDFAVSNSGIVAIIGKAIIRDWLLPVFMPVDLYEFGYWEIQDEELPQPAVVVFDVTQGQLSGLIHPSQGVALSPDGEQVATRISKSLTTRFTLVTWPVRDLGRWVFGSCFGFQNHPGNSVKGIYGAWDGWEISTRIGIIKVPYDTPDMQRIYEVVPRKKFSAIPEIDISTRSNSSLEGSAPLRSESDNAAEAQPMPREGTDHDEADEILDDDASLMGSISPRSLSSSSEEIPSIRDLPRLICKRNYELHGIGVDNDWVYQSGMRTVWLPEGYRPHNLNLGNADWRQGVLAAVISPAETTTGLLLISLPRNTST</sequence>
<dbReference type="InterPro" id="IPR029058">
    <property type="entry name" value="AB_hydrolase_fold"/>
</dbReference>
<proteinExistence type="predicted"/>
<dbReference type="Gene3D" id="3.40.50.1820">
    <property type="entry name" value="alpha/beta hydrolase"/>
    <property type="match status" value="1"/>
</dbReference>
<dbReference type="PANTHER" id="PTHR10039">
    <property type="entry name" value="AMELOGENIN"/>
    <property type="match status" value="1"/>
</dbReference>
<dbReference type="Proteomes" id="UP001375240">
    <property type="component" value="Unassembled WGS sequence"/>
</dbReference>
<feature type="transmembrane region" description="Helical" evidence="2">
    <location>
        <begin position="6"/>
        <end position="27"/>
    </location>
</feature>
<feature type="region of interest" description="Disordered" evidence="1">
    <location>
        <begin position="38"/>
        <end position="65"/>
    </location>
</feature>
<keyword evidence="2" id="KW-0472">Membrane</keyword>
<evidence type="ECO:0000313" key="4">
    <source>
        <dbReference type="Proteomes" id="UP001375240"/>
    </source>
</evidence>
<name>A0AAV9VEM7_9PEZI</name>
<feature type="transmembrane region" description="Helical" evidence="2">
    <location>
        <begin position="169"/>
        <end position="189"/>
    </location>
</feature>
<keyword evidence="2" id="KW-1133">Transmembrane helix</keyword>
<evidence type="ECO:0000256" key="1">
    <source>
        <dbReference type="SAM" id="MobiDB-lite"/>
    </source>
</evidence>
<dbReference type="SUPFAM" id="SSF53474">
    <property type="entry name" value="alpha/beta-Hydrolases"/>
    <property type="match status" value="1"/>
</dbReference>
<accession>A0AAV9VEM7</accession>
<organism evidence="3 4">
    <name type="scientific">Orbilia brochopaga</name>
    <dbReference type="NCBI Taxonomy" id="3140254"/>
    <lineage>
        <taxon>Eukaryota</taxon>
        <taxon>Fungi</taxon>
        <taxon>Dikarya</taxon>
        <taxon>Ascomycota</taxon>
        <taxon>Pezizomycotina</taxon>
        <taxon>Orbiliomycetes</taxon>
        <taxon>Orbiliales</taxon>
        <taxon>Orbiliaceae</taxon>
        <taxon>Orbilia</taxon>
    </lineage>
</organism>
<keyword evidence="2" id="KW-0812">Transmembrane</keyword>
<keyword evidence="4" id="KW-1185">Reference proteome</keyword>
<dbReference type="SUPFAM" id="SSF82171">
    <property type="entry name" value="DPP6 N-terminal domain-like"/>
    <property type="match status" value="1"/>
</dbReference>
<comment type="caution">
    <text evidence="3">The sequence shown here is derived from an EMBL/GenBank/DDBJ whole genome shotgun (WGS) entry which is preliminary data.</text>
</comment>
<gene>
    <name evidence="3" type="ORF">TWF696_001011</name>
</gene>
<dbReference type="PANTHER" id="PTHR10039:SF14">
    <property type="entry name" value="NACHT DOMAIN-CONTAINING PROTEIN"/>
    <property type="match status" value="1"/>
</dbReference>
<evidence type="ECO:0000256" key="2">
    <source>
        <dbReference type="SAM" id="Phobius"/>
    </source>
</evidence>
<protein>
    <submittedName>
        <fullName evidence="3">Uncharacterized protein</fullName>
    </submittedName>
</protein>
<evidence type="ECO:0000313" key="3">
    <source>
        <dbReference type="EMBL" id="KAK6359882.1"/>
    </source>
</evidence>